<feature type="domain" description="EF-hand" evidence="7">
    <location>
        <begin position="417"/>
        <end position="452"/>
    </location>
</feature>
<dbReference type="PANTHER" id="PTHR10037">
    <property type="entry name" value="VOLTAGE-GATED CATION CHANNEL CALCIUM AND SODIUM"/>
    <property type="match status" value="1"/>
</dbReference>
<evidence type="ECO:0000313" key="8">
    <source>
        <dbReference type="EMBL" id="CAJ1393080.1"/>
    </source>
</evidence>
<dbReference type="Gene3D" id="1.20.120.350">
    <property type="entry name" value="Voltage-gated potassium channels. Chain C"/>
    <property type="match status" value="1"/>
</dbReference>
<feature type="transmembrane region" description="Helical" evidence="6">
    <location>
        <begin position="371"/>
        <end position="392"/>
    </location>
</feature>
<dbReference type="PROSITE" id="PS50222">
    <property type="entry name" value="EF_HAND_2"/>
    <property type="match status" value="2"/>
</dbReference>
<accession>A0AA36IUE6</accession>
<evidence type="ECO:0000256" key="5">
    <source>
        <dbReference type="SAM" id="MobiDB-lite"/>
    </source>
</evidence>
<dbReference type="EMBL" id="CAUJNA010002469">
    <property type="protein sequence ID" value="CAJ1393080.1"/>
    <property type="molecule type" value="Genomic_DNA"/>
</dbReference>
<gene>
    <name evidence="8" type="ORF">EVOR1521_LOCUS18020</name>
</gene>
<feature type="domain" description="EF-hand" evidence="7">
    <location>
        <begin position="460"/>
        <end position="495"/>
    </location>
</feature>
<evidence type="ECO:0000259" key="7">
    <source>
        <dbReference type="PROSITE" id="PS50222"/>
    </source>
</evidence>
<evidence type="ECO:0000256" key="3">
    <source>
        <dbReference type="ARBA" id="ARBA00022989"/>
    </source>
</evidence>
<dbReference type="GO" id="GO:0001518">
    <property type="term" value="C:voltage-gated sodium channel complex"/>
    <property type="evidence" value="ECO:0007669"/>
    <property type="project" value="TreeGrafter"/>
</dbReference>
<feature type="transmembrane region" description="Helical" evidence="6">
    <location>
        <begin position="290"/>
        <end position="310"/>
    </location>
</feature>
<keyword evidence="3 6" id="KW-1133">Transmembrane helix</keyword>
<dbReference type="InterPro" id="IPR011992">
    <property type="entry name" value="EF-hand-dom_pair"/>
</dbReference>
<evidence type="ECO:0000256" key="1">
    <source>
        <dbReference type="ARBA" id="ARBA00004141"/>
    </source>
</evidence>
<dbReference type="GO" id="GO:0086010">
    <property type="term" value="P:membrane depolarization during action potential"/>
    <property type="evidence" value="ECO:0007669"/>
    <property type="project" value="TreeGrafter"/>
</dbReference>
<comment type="caution">
    <text evidence="8">The sequence shown here is derived from an EMBL/GenBank/DDBJ whole genome shotgun (WGS) entry which is preliminary data.</text>
</comment>
<keyword evidence="9" id="KW-1185">Reference proteome</keyword>
<dbReference type="Pfam" id="PF00520">
    <property type="entry name" value="Ion_trans"/>
    <property type="match status" value="1"/>
</dbReference>
<keyword evidence="4 6" id="KW-0472">Membrane</keyword>
<comment type="subcellular location">
    <subcellularLocation>
        <location evidence="1">Membrane</location>
        <topology evidence="1">Multi-pass membrane protein</topology>
    </subcellularLocation>
</comment>
<organism evidence="8 9">
    <name type="scientific">Effrenium voratum</name>
    <dbReference type="NCBI Taxonomy" id="2562239"/>
    <lineage>
        <taxon>Eukaryota</taxon>
        <taxon>Sar</taxon>
        <taxon>Alveolata</taxon>
        <taxon>Dinophyceae</taxon>
        <taxon>Suessiales</taxon>
        <taxon>Symbiodiniaceae</taxon>
        <taxon>Effrenium</taxon>
    </lineage>
</organism>
<evidence type="ECO:0000256" key="4">
    <source>
        <dbReference type="ARBA" id="ARBA00023136"/>
    </source>
</evidence>
<proteinExistence type="predicted"/>
<name>A0AA36IUE6_9DINO</name>
<sequence>MATASHVEWLRARFREELVLMEQRQAALLAELKAFEESESDSPDVPTPVLAVEFQVAALLKEAEAQPEKPKSEKSEAEKQSEQKEAKPQAETPKDAARPSLERSNTVLRAIRKARAPANLQESLKGNKLGVPCWHPDRLVRSTGFEVFFSFLILLQAICLAIETQQSGLDWGYKLGYEGYLAPASEIWPGVPAVLQAVEILFGTLFCLECILKGVAYRLGFFREFWNWFDLCLVLLWIFDTVLVVVPVESPALRLIRLVRLLRLVKLVRAVQGFDSLIVMTTALKDSVNALFWVAMIMLVVEMMFALLLNQVLMGMVFDSGSHYTPEEQELLFKYFGTFPRAMLTMFQFTLGTWAEVGRLLQETVSPNFNIFTILHKVIVGFACIGVINGVFMQETMRVAQSDDIIMMRDVARQEKLHAQKMRAFFRYADHSKDAHITREEWLKVLQGGHAQNWFAAQGLKVEEADAVFSLLDQDNSQGISMHELVAGVRHLQGPARSLDLVMLKESHEKLLNLTQSVLARLEEPDTKLSL</sequence>
<evidence type="ECO:0000256" key="6">
    <source>
        <dbReference type="SAM" id="Phobius"/>
    </source>
</evidence>
<evidence type="ECO:0000256" key="2">
    <source>
        <dbReference type="ARBA" id="ARBA00022692"/>
    </source>
</evidence>
<dbReference type="PANTHER" id="PTHR10037:SF62">
    <property type="entry name" value="SODIUM CHANNEL PROTEIN 60E"/>
    <property type="match status" value="1"/>
</dbReference>
<dbReference type="SUPFAM" id="SSF81324">
    <property type="entry name" value="Voltage-gated potassium channels"/>
    <property type="match status" value="1"/>
</dbReference>
<dbReference type="GO" id="GO:0005509">
    <property type="term" value="F:calcium ion binding"/>
    <property type="evidence" value="ECO:0007669"/>
    <property type="project" value="InterPro"/>
</dbReference>
<feature type="region of interest" description="Disordered" evidence="5">
    <location>
        <begin position="63"/>
        <end position="101"/>
    </location>
</feature>
<feature type="transmembrane region" description="Helical" evidence="6">
    <location>
        <begin position="225"/>
        <end position="246"/>
    </location>
</feature>
<reference evidence="8" key="1">
    <citation type="submission" date="2023-08" db="EMBL/GenBank/DDBJ databases">
        <authorList>
            <person name="Chen Y."/>
            <person name="Shah S."/>
            <person name="Dougan E. K."/>
            <person name="Thang M."/>
            <person name="Chan C."/>
        </authorList>
    </citation>
    <scope>NUCLEOTIDE SEQUENCE</scope>
</reference>
<dbReference type="Proteomes" id="UP001178507">
    <property type="component" value="Unassembled WGS sequence"/>
</dbReference>
<dbReference type="AlphaFoldDB" id="A0AA36IUE6"/>
<dbReference type="InterPro" id="IPR005821">
    <property type="entry name" value="Ion_trans_dom"/>
</dbReference>
<keyword evidence="2 6" id="KW-0812">Transmembrane</keyword>
<dbReference type="Gene3D" id="1.10.287.70">
    <property type="match status" value="1"/>
</dbReference>
<evidence type="ECO:0000313" key="9">
    <source>
        <dbReference type="Proteomes" id="UP001178507"/>
    </source>
</evidence>
<dbReference type="SUPFAM" id="SSF47473">
    <property type="entry name" value="EF-hand"/>
    <property type="match status" value="1"/>
</dbReference>
<dbReference type="GO" id="GO:0005248">
    <property type="term" value="F:voltage-gated sodium channel activity"/>
    <property type="evidence" value="ECO:0007669"/>
    <property type="project" value="TreeGrafter"/>
</dbReference>
<dbReference type="Gene3D" id="1.10.238.10">
    <property type="entry name" value="EF-hand"/>
    <property type="match status" value="1"/>
</dbReference>
<protein>
    <recommendedName>
        <fullName evidence="7">EF-hand domain-containing protein</fullName>
    </recommendedName>
</protein>
<dbReference type="InterPro" id="IPR027359">
    <property type="entry name" value="Volt_channel_dom_sf"/>
</dbReference>
<dbReference type="InterPro" id="IPR043203">
    <property type="entry name" value="VGCC_Ca_Na"/>
</dbReference>
<dbReference type="InterPro" id="IPR002048">
    <property type="entry name" value="EF_hand_dom"/>
</dbReference>
<dbReference type="SMART" id="SM00054">
    <property type="entry name" value="EFh"/>
    <property type="match status" value="2"/>
</dbReference>